<name>A0A3S5EM18_9ACTO</name>
<dbReference type="GO" id="GO:0004175">
    <property type="term" value="F:endopeptidase activity"/>
    <property type="evidence" value="ECO:0007669"/>
    <property type="project" value="UniProtKB-ARBA"/>
</dbReference>
<sequence>MAAADALSGRGPLSPGATGPTAPSPLKRGWPGVRTQGGIGSAQEAGGPAGAPSRGPGAGLGEEPATAWLWGPGTGSTGLLKGIFIVAYTAIFPLGLVGLWVPAGHRHPLIMTAYVALFTLGTWAWRHELARMVRPIAARPLRSVGILLLGLLGMMVIEALGGLLQMLLQGILPAANEPLGNDTAISALTGLYPPLVLAVVLGVLGPVVEELAFRQVLIPVISHRAPGWVAVVVSSVLFGMLHMESFAISEWVGVIPHACFGLALGILFLRTRGNLLYPVVLHVLMNLSAFLTPR</sequence>
<dbReference type="RefSeq" id="WP_051281067.1">
    <property type="nucleotide sequence ID" value="NZ_LR134363.1"/>
</dbReference>
<keyword evidence="5" id="KW-1185">Reference proteome</keyword>
<feature type="region of interest" description="Disordered" evidence="1">
    <location>
        <begin position="1"/>
        <end position="58"/>
    </location>
</feature>
<evidence type="ECO:0000259" key="3">
    <source>
        <dbReference type="Pfam" id="PF02517"/>
    </source>
</evidence>
<proteinExistence type="predicted"/>
<dbReference type="AlphaFoldDB" id="A0A3S5EM18"/>
<feature type="transmembrane region" description="Helical" evidence="2">
    <location>
        <begin position="191"/>
        <end position="213"/>
    </location>
</feature>
<dbReference type="InterPro" id="IPR052710">
    <property type="entry name" value="CAAX_protease"/>
</dbReference>
<organism evidence="4 5">
    <name type="scientific">Actinomyces slackii</name>
    <dbReference type="NCBI Taxonomy" id="52774"/>
    <lineage>
        <taxon>Bacteria</taxon>
        <taxon>Bacillati</taxon>
        <taxon>Actinomycetota</taxon>
        <taxon>Actinomycetes</taxon>
        <taxon>Actinomycetales</taxon>
        <taxon>Actinomycetaceae</taxon>
        <taxon>Actinomyces</taxon>
    </lineage>
</organism>
<feature type="transmembrane region" description="Helical" evidence="2">
    <location>
        <begin position="225"/>
        <end position="242"/>
    </location>
</feature>
<dbReference type="GO" id="GO:0080120">
    <property type="term" value="P:CAAX-box protein maturation"/>
    <property type="evidence" value="ECO:0007669"/>
    <property type="project" value="UniProtKB-ARBA"/>
</dbReference>
<evidence type="ECO:0000256" key="2">
    <source>
        <dbReference type="SAM" id="Phobius"/>
    </source>
</evidence>
<keyword evidence="2" id="KW-0812">Transmembrane</keyword>
<keyword evidence="4" id="KW-0378">Hydrolase</keyword>
<keyword evidence="2" id="KW-0472">Membrane</keyword>
<dbReference type="STRING" id="1278298.GCA_000428685_01566"/>
<keyword evidence="4" id="KW-0645">Protease</keyword>
<dbReference type="PANTHER" id="PTHR36435:SF1">
    <property type="entry name" value="CAAX AMINO TERMINAL PROTEASE FAMILY PROTEIN"/>
    <property type="match status" value="1"/>
</dbReference>
<dbReference type="GO" id="GO:0006508">
    <property type="term" value="P:proteolysis"/>
    <property type="evidence" value="ECO:0007669"/>
    <property type="project" value="UniProtKB-KW"/>
</dbReference>
<evidence type="ECO:0000256" key="1">
    <source>
        <dbReference type="SAM" id="MobiDB-lite"/>
    </source>
</evidence>
<accession>A0A3S5EM18</accession>
<feature type="transmembrane region" description="Helical" evidence="2">
    <location>
        <begin position="79"/>
        <end position="101"/>
    </location>
</feature>
<feature type="transmembrane region" description="Helical" evidence="2">
    <location>
        <begin position="107"/>
        <end position="125"/>
    </location>
</feature>
<keyword evidence="2" id="KW-1133">Transmembrane helix</keyword>
<protein>
    <submittedName>
        <fullName evidence="4">CAAX amino terminal protease self- immunity</fullName>
    </submittedName>
</protein>
<dbReference type="EMBL" id="LR134363">
    <property type="protein sequence ID" value="VEG73638.1"/>
    <property type="molecule type" value="Genomic_DNA"/>
</dbReference>
<evidence type="ECO:0000313" key="5">
    <source>
        <dbReference type="Proteomes" id="UP000276899"/>
    </source>
</evidence>
<dbReference type="InterPro" id="IPR003675">
    <property type="entry name" value="Rce1/LyrA-like_dom"/>
</dbReference>
<dbReference type="Pfam" id="PF02517">
    <property type="entry name" value="Rce1-like"/>
    <property type="match status" value="1"/>
</dbReference>
<reference evidence="4 5" key="1">
    <citation type="submission" date="2018-12" db="EMBL/GenBank/DDBJ databases">
        <authorList>
            <consortium name="Pathogen Informatics"/>
        </authorList>
    </citation>
    <scope>NUCLEOTIDE SEQUENCE [LARGE SCALE GENOMIC DNA]</scope>
    <source>
        <strain evidence="4 5">NCTC11923</strain>
    </source>
</reference>
<feature type="transmembrane region" description="Helical" evidence="2">
    <location>
        <begin position="146"/>
        <end position="171"/>
    </location>
</feature>
<feature type="domain" description="CAAX prenyl protease 2/Lysostaphin resistance protein A-like" evidence="3">
    <location>
        <begin position="194"/>
        <end position="287"/>
    </location>
</feature>
<gene>
    <name evidence="4" type="ORF">NCTC11923_00247</name>
</gene>
<feature type="transmembrane region" description="Helical" evidence="2">
    <location>
        <begin position="275"/>
        <end position="292"/>
    </location>
</feature>
<dbReference type="Proteomes" id="UP000276899">
    <property type="component" value="Chromosome"/>
</dbReference>
<dbReference type="KEGG" id="asla:NCTC11923_00247"/>
<evidence type="ECO:0000313" key="4">
    <source>
        <dbReference type="EMBL" id="VEG73638.1"/>
    </source>
</evidence>
<dbReference type="PANTHER" id="PTHR36435">
    <property type="entry name" value="SLR1288 PROTEIN"/>
    <property type="match status" value="1"/>
</dbReference>
<feature type="transmembrane region" description="Helical" evidence="2">
    <location>
        <begin position="248"/>
        <end position="268"/>
    </location>
</feature>